<dbReference type="InterPro" id="IPR036942">
    <property type="entry name" value="Beta-barrel_TonB_sf"/>
</dbReference>
<evidence type="ECO:0000256" key="4">
    <source>
        <dbReference type="ARBA" id="ARBA00022692"/>
    </source>
</evidence>
<dbReference type="SUPFAM" id="SSF56935">
    <property type="entry name" value="Porins"/>
    <property type="match status" value="1"/>
</dbReference>
<protein>
    <submittedName>
        <fullName evidence="16">TonB-dependent receptor</fullName>
    </submittedName>
</protein>
<dbReference type="Pfam" id="PF00593">
    <property type="entry name" value="TonB_dep_Rec_b-barrel"/>
    <property type="match status" value="1"/>
</dbReference>
<gene>
    <name evidence="16" type="ORF">CFH83_08140</name>
</gene>
<dbReference type="GO" id="GO:0015344">
    <property type="term" value="F:siderophore uptake transmembrane transporter activity"/>
    <property type="evidence" value="ECO:0007669"/>
    <property type="project" value="TreeGrafter"/>
</dbReference>
<evidence type="ECO:0000256" key="3">
    <source>
        <dbReference type="ARBA" id="ARBA00022452"/>
    </source>
</evidence>
<keyword evidence="6 11" id="KW-0798">TonB box</keyword>
<feature type="signal peptide" evidence="13">
    <location>
        <begin position="1"/>
        <end position="23"/>
    </location>
</feature>
<evidence type="ECO:0000256" key="10">
    <source>
        <dbReference type="PROSITE-ProRule" id="PRU01360"/>
    </source>
</evidence>
<feature type="domain" description="TonB-dependent receptor plug" evidence="15">
    <location>
        <begin position="44"/>
        <end position="151"/>
    </location>
</feature>
<evidence type="ECO:0000259" key="15">
    <source>
        <dbReference type="Pfam" id="PF07715"/>
    </source>
</evidence>
<evidence type="ECO:0000256" key="9">
    <source>
        <dbReference type="ARBA" id="ARBA00023237"/>
    </source>
</evidence>
<dbReference type="Gene3D" id="2.40.170.20">
    <property type="entry name" value="TonB-dependent receptor, beta-barrel domain"/>
    <property type="match status" value="1"/>
</dbReference>
<dbReference type="InterPro" id="IPR000531">
    <property type="entry name" value="Beta-barrel_TonB"/>
</dbReference>
<evidence type="ECO:0000259" key="14">
    <source>
        <dbReference type="Pfam" id="PF00593"/>
    </source>
</evidence>
<dbReference type="InterPro" id="IPR010917">
    <property type="entry name" value="TonB_rcpt_CS"/>
</dbReference>
<reference evidence="16 17" key="1">
    <citation type="journal article" date="2017" name="Front. Microbiol.">
        <title>Comparative Genomic Analysis of the Class Epsilonproteobacteria and Proposed Reclassification to Epsilonbacteraeota (phyl. nov.).</title>
        <authorList>
            <person name="Waite D.W."/>
            <person name="Vanwonterghem I."/>
            <person name="Rinke C."/>
            <person name="Parks D.H."/>
            <person name="Zhang Y."/>
            <person name="Takai K."/>
            <person name="Sievert S.M."/>
            <person name="Simon J."/>
            <person name="Campbell B.J."/>
            <person name="Hanson T.E."/>
            <person name="Woyke T."/>
            <person name="Klotz M.G."/>
            <person name="Hugenholtz P."/>
        </authorList>
    </citation>
    <scope>NUCLEOTIDE SEQUENCE [LARGE SCALE GENOMIC DNA]</scope>
    <source>
        <strain evidence="16">UBA12443</strain>
    </source>
</reference>
<dbReference type="GO" id="GO:0009279">
    <property type="term" value="C:cell outer membrane"/>
    <property type="evidence" value="ECO:0007669"/>
    <property type="project" value="UniProtKB-SubCell"/>
</dbReference>
<evidence type="ECO:0000256" key="8">
    <source>
        <dbReference type="ARBA" id="ARBA00023170"/>
    </source>
</evidence>
<evidence type="ECO:0000256" key="11">
    <source>
        <dbReference type="RuleBase" id="RU003357"/>
    </source>
</evidence>
<keyword evidence="4 10" id="KW-0812">Transmembrane</keyword>
<evidence type="ECO:0000256" key="1">
    <source>
        <dbReference type="ARBA" id="ARBA00004571"/>
    </source>
</evidence>
<evidence type="ECO:0000256" key="7">
    <source>
        <dbReference type="ARBA" id="ARBA00023136"/>
    </source>
</evidence>
<dbReference type="PROSITE" id="PS00018">
    <property type="entry name" value="EF_HAND_1"/>
    <property type="match status" value="1"/>
</dbReference>
<feature type="domain" description="TonB-dependent receptor-like beta-barrel" evidence="14">
    <location>
        <begin position="239"/>
        <end position="688"/>
    </location>
</feature>
<evidence type="ECO:0000256" key="13">
    <source>
        <dbReference type="SAM" id="SignalP"/>
    </source>
</evidence>
<dbReference type="RefSeq" id="WP_294894695.1">
    <property type="nucleotide sequence ID" value="NZ_DLUI01000118.1"/>
</dbReference>
<evidence type="ECO:0000313" key="17">
    <source>
        <dbReference type="Proteomes" id="UP000228859"/>
    </source>
</evidence>
<proteinExistence type="inferred from homology"/>
<sequence length="732" mass="82303">MVNTRRITHSLLLSSLIVSSCFGAENLGIIEIDSTTIDDRFASKRTEISSTSTISGESVDTAHTENIQQILQSIPGITTEVKTGDSIKIHIRGIENQVYMGEKPGVAVVVDGVPVFERTGSVNIDLDNIESIKVIKGGASYLFGDDALSGAVIITTKKGAKYNQNFAAIERGSFGYQKLLARTGYANDDFSFHIQASERKADGYHEDSDYTAQYVNGKLQYYIDSTSDLTFGLEASKRKKDSHGTVGGETEAQTNPESVFTGDMESRDYTRKFDVELLKLFLTYSKDFSNNSNLLINGYMYTDDTYFWSSPQTKDGNGATQTYTDDDYVYDNYYEQVQKGIKSEYRASFDTFATLLGLDIRDNNYKNKVLYRVDQRVGFFPAYTYLSAGDENSNNETDEKVYALYGEYKQGITDKLSATFNVRYDDINLDYTDSRDNALEKSFDVYSYRIGTNYNLDAQNSLFLNYSTGFRAPTITQLFAGDVSTYGSTQNNPDLKPEHAKNYEIGLRGAINNINYEASAFRIDRKEFIMKTAGNYGSVDSTITDMWDNIGGAKHQGLELAMNAKINDHFSYNLAYTYLNAKYTKYDNFGIHFDADHDGRVDAGEVAYYDVTGNVIPRTSKHNLNFILDYQHNSNIKLSSEYSKKSDYYADDLNRIEIDGQEAVNILAEYKAKMGNVTYALFARIDNLFDNQYYNTARASSDRDDNLLFNAEDLSITVNPGRVYTAGLSIKF</sequence>
<keyword evidence="5 13" id="KW-0732">Signal</keyword>
<feature type="region of interest" description="Disordered" evidence="12">
    <location>
        <begin position="240"/>
        <end position="261"/>
    </location>
</feature>
<dbReference type="PANTHER" id="PTHR30069">
    <property type="entry name" value="TONB-DEPENDENT OUTER MEMBRANE RECEPTOR"/>
    <property type="match status" value="1"/>
</dbReference>
<comment type="subcellular location">
    <subcellularLocation>
        <location evidence="1 10">Cell outer membrane</location>
        <topology evidence="1 10">Multi-pass membrane protein</topology>
    </subcellularLocation>
</comment>
<dbReference type="PROSITE" id="PS52016">
    <property type="entry name" value="TONB_DEPENDENT_REC_3"/>
    <property type="match status" value="1"/>
</dbReference>
<dbReference type="CDD" id="cd01347">
    <property type="entry name" value="ligand_gated_channel"/>
    <property type="match status" value="1"/>
</dbReference>
<dbReference type="Pfam" id="PF07715">
    <property type="entry name" value="Plug"/>
    <property type="match status" value="1"/>
</dbReference>
<dbReference type="PROSITE" id="PS01156">
    <property type="entry name" value="TONB_DEPENDENT_REC_2"/>
    <property type="match status" value="1"/>
</dbReference>
<feature type="chain" id="PRO_5013554975" evidence="13">
    <location>
        <begin position="24"/>
        <end position="732"/>
    </location>
</feature>
<dbReference type="InterPro" id="IPR039426">
    <property type="entry name" value="TonB-dep_rcpt-like"/>
</dbReference>
<keyword evidence="8 16" id="KW-0675">Receptor</keyword>
<comment type="caution">
    <text evidence="16">The sequence shown here is derived from an EMBL/GenBank/DDBJ whole genome shotgun (WGS) entry which is preliminary data.</text>
</comment>
<comment type="similarity">
    <text evidence="10 11">Belongs to the TonB-dependent receptor family.</text>
</comment>
<dbReference type="InterPro" id="IPR037066">
    <property type="entry name" value="Plug_dom_sf"/>
</dbReference>
<dbReference type="InterPro" id="IPR018247">
    <property type="entry name" value="EF_Hand_1_Ca_BS"/>
</dbReference>
<organism evidence="16 17">
    <name type="scientific">Sulfuricurvum kujiense</name>
    <dbReference type="NCBI Taxonomy" id="148813"/>
    <lineage>
        <taxon>Bacteria</taxon>
        <taxon>Pseudomonadati</taxon>
        <taxon>Campylobacterota</taxon>
        <taxon>Epsilonproteobacteria</taxon>
        <taxon>Campylobacterales</taxon>
        <taxon>Sulfurimonadaceae</taxon>
        <taxon>Sulfuricurvum</taxon>
    </lineage>
</organism>
<dbReference type="PROSITE" id="PS51257">
    <property type="entry name" value="PROKAR_LIPOPROTEIN"/>
    <property type="match status" value="1"/>
</dbReference>
<evidence type="ECO:0000256" key="5">
    <source>
        <dbReference type="ARBA" id="ARBA00022729"/>
    </source>
</evidence>
<evidence type="ECO:0000313" key="16">
    <source>
        <dbReference type="EMBL" id="DAB37988.1"/>
    </source>
</evidence>
<dbReference type="PANTHER" id="PTHR30069:SF29">
    <property type="entry name" value="HEMOGLOBIN AND HEMOGLOBIN-HAPTOGLOBIN-BINDING PROTEIN 1-RELATED"/>
    <property type="match status" value="1"/>
</dbReference>
<evidence type="ECO:0000256" key="2">
    <source>
        <dbReference type="ARBA" id="ARBA00022448"/>
    </source>
</evidence>
<keyword evidence="9 10" id="KW-0998">Cell outer membrane</keyword>
<dbReference type="EMBL" id="DLUI01000118">
    <property type="protein sequence ID" value="DAB37988.1"/>
    <property type="molecule type" value="Genomic_DNA"/>
</dbReference>
<dbReference type="GO" id="GO:0044718">
    <property type="term" value="P:siderophore transmembrane transport"/>
    <property type="evidence" value="ECO:0007669"/>
    <property type="project" value="TreeGrafter"/>
</dbReference>
<dbReference type="Proteomes" id="UP000228859">
    <property type="component" value="Unassembled WGS sequence"/>
</dbReference>
<keyword evidence="3 10" id="KW-1134">Transmembrane beta strand</keyword>
<dbReference type="InterPro" id="IPR012910">
    <property type="entry name" value="Plug_dom"/>
</dbReference>
<dbReference type="AlphaFoldDB" id="A0A2D3WC53"/>
<keyword evidence="7 10" id="KW-0472">Membrane</keyword>
<evidence type="ECO:0000256" key="6">
    <source>
        <dbReference type="ARBA" id="ARBA00023077"/>
    </source>
</evidence>
<name>A0A2D3WC53_9BACT</name>
<keyword evidence="2 10" id="KW-0813">Transport</keyword>
<accession>A0A2D3WC53</accession>
<evidence type="ECO:0000256" key="12">
    <source>
        <dbReference type="SAM" id="MobiDB-lite"/>
    </source>
</evidence>
<dbReference type="Gene3D" id="2.170.130.10">
    <property type="entry name" value="TonB-dependent receptor, plug domain"/>
    <property type="match status" value="1"/>
</dbReference>